<sequence>MQGAFVDGWSFLASTPWGELRLVLPDAGADGRAATLQAAAALEAAEPRLQGLEDWLGRGLTPRPLLDESGQPRRRSAVPAAAAWACWKEAGAGTMHLALPLARLREWPAPPAVLQWQAIDCAWTLGSLEPDADDRAALEPGAAVVLPLWPSGGWRGRLHALQEPAAHALVEAQWDARRARLLGPAVDERLAALQLECVALAPLPVPADCLAGWRNDPFELPLRAPPVALQARRGGEAVRIGGGVLLPWFDTCALHLDQLDNDSWARAWT</sequence>
<dbReference type="Proteomes" id="UP001165541">
    <property type="component" value="Unassembled WGS sequence"/>
</dbReference>
<protein>
    <submittedName>
        <fullName evidence="1">Uncharacterized protein</fullName>
    </submittedName>
</protein>
<evidence type="ECO:0000313" key="1">
    <source>
        <dbReference type="EMBL" id="MCM5678269.1"/>
    </source>
</evidence>
<dbReference type="RefSeq" id="WP_251776409.1">
    <property type="nucleotide sequence ID" value="NZ_JAMKFE010000001.1"/>
</dbReference>
<gene>
    <name evidence="1" type="ORF">M8A51_01860</name>
</gene>
<reference evidence="1" key="1">
    <citation type="submission" date="2022-05" db="EMBL/GenBank/DDBJ databases">
        <title>Schlegelella sp. nov., isolated from mangrove soil.</title>
        <authorList>
            <person name="Liu Y."/>
            <person name="Ge X."/>
            <person name="Liu W."/>
        </authorList>
    </citation>
    <scope>NUCLEOTIDE SEQUENCE</scope>
    <source>
        <strain evidence="1">S2-27</strain>
    </source>
</reference>
<proteinExistence type="predicted"/>
<comment type="caution">
    <text evidence="1">The sequence shown here is derived from an EMBL/GenBank/DDBJ whole genome shotgun (WGS) entry which is preliminary data.</text>
</comment>
<keyword evidence="2" id="KW-1185">Reference proteome</keyword>
<name>A0ABT0YIL6_9BURK</name>
<accession>A0ABT0YIL6</accession>
<dbReference type="EMBL" id="JAMKFE010000001">
    <property type="protein sequence ID" value="MCM5678269.1"/>
    <property type="molecule type" value="Genomic_DNA"/>
</dbReference>
<evidence type="ECO:0000313" key="2">
    <source>
        <dbReference type="Proteomes" id="UP001165541"/>
    </source>
</evidence>
<organism evidence="1 2">
    <name type="scientific">Caldimonas mangrovi</name>
    <dbReference type="NCBI Taxonomy" id="2944811"/>
    <lineage>
        <taxon>Bacteria</taxon>
        <taxon>Pseudomonadati</taxon>
        <taxon>Pseudomonadota</taxon>
        <taxon>Betaproteobacteria</taxon>
        <taxon>Burkholderiales</taxon>
        <taxon>Sphaerotilaceae</taxon>
        <taxon>Caldimonas</taxon>
    </lineage>
</organism>